<organism evidence="2 3">
    <name type="scientific">Passalora fulva</name>
    <name type="common">Tomato leaf mold</name>
    <name type="synonym">Cladosporium fulvum</name>
    <dbReference type="NCBI Taxonomy" id="5499"/>
    <lineage>
        <taxon>Eukaryota</taxon>
        <taxon>Fungi</taxon>
        <taxon>Dikarya</taxon>
        <taxon>Ascomycota</taxon>
        <taxon>Pezizomycotina</taxon>
        <taxon>Dothideomycetes</taxon>
        <taxon>Dothideomycetidae</taxon>
        <taxon>Mycosphaerellales</taxon>
        <taxon>Mycosphaerellaceae</taxon>
        <taxon>Fulvia</taxon>
    </lineage>
</organism>
<reference evidence="2" key="1">
    <citation type="submission" date="2021-12" db="EMBL/GenBank/DDBJ databases">
        <authorList>
            <person name="Zaccaron A."/>
            <person name="Stergiopoulos I."/>
        </authorList>
    </citation>
    <scope>NUCLEOTIDE SEQUENCE</scope>
    <source>
        <strain evidence="2">Race5_Kim</strain>
    </source>
</reference>
<dbReference type="Proteomes" id="UP000756132">
    <property type="component" value="Chromosome 4"/>
</dbReference>
<keyword evidence="3" id="KW-1185">Reference proteome</keyword>
<dbReference type="EMBL" id="CP090166">
    <property type="protein sequence ID" value="UJO17131.1"/>
    <property type="molecule type" value="Genomic_DNA"/>
</dbReference>
<dbReference type="AlphaFoldDB" id="A0A9Q8P8Q0"/>
<protein>
    <submittedName>
        <fullName evidence="2">Uncharacterized protein</fullName>
    </submittedName>
</protein>
<proteinExistence type="predicted"/>
<name>A0A9Q8P8Q0_PASFU</name>
<sequence length="199" mass="23207">MAPKRKRKATATAASKRPKRTSRNDKTKTAPVSDLPPLLTLPAELRNTIYEHALVTTEHTLISPALRLPGLLLQLRDEGSLIWLLQNKFHITITDCDSTLLARFDEFDMAMRRRLNGHMKWEVQTVLGGYVDRPWPNLLEWCKRIWEYGPTYSHLEDDMSPYERVVASAHTITERYRDESRSWDECQKTLEVLKFAVNW</sequence>
<accession>A0A9Q8P8Q0</accession>
<feature type="region of interest" description="Disordered" evidence="1">
    <location>
        <begin position="1"/>
        <end position="34"/>
    </location>
</feature>
<dbReference type="KEGG" id="ffu:CLAFUR5_04330"/>
<evidence type="ECO:0000313" key="2">
    <source>
        <dbReference type="EMBL" id="UJO17131.1"/>
    </source>
</evidence>
<gene>
    <name evidence="2" type="ORF">CLAFUR5_04330</name>
</gene>
<evidence type="ECO:0000256" key="1">
    <source>
        <dbReference type="SAM" id="MobiDB-lite"/>
    </source>
</evidence>
<dbReference type="GeneID" id="71984208"/>
<reference evidence="2" key="2">
    <citation type="journal article" date="2022" name="Microb. Genom.">
        <title>A chromosome-scale genome assembly of the tomato pathogen Cladosporium fulvum reveals a compartmentalized genome architecture and the presence of a dispensable chromosome.</title>
        <authorList>
            <person name="Zaccaron A.Z."/>
            <person name="Chen L.H."/>
            <person name="Samaras A."/>
            <person name="Stergiopoulos I."/>
        </authorList>
    </citation>
    <scope>NUCLEOTIDE SEQUENCE</scope>
    <source>
        <strain evidence="2">Race5_Kim</strain>
    </source>
</reference>
<dbReference type="RefSeq" id="XP_047761497.1">
    <property type="nucleotide sequence ID" value="XM_047903478.1"/>
</dbReference>
<evidence type="ECO:0000313" key="3">
    <source>
        <dbReference type="Proteomes" id="UP000756132"/>
    </source>
</evidence>
<dbReference type="OrthoDB" id="62952at2759"/>